<proteinExistence type="predicted"/>
<dbReference type="EMBL" id="LWDX02054739">
    <property type="protein sequence ID" value="OEL19038.1"/>
    <property type="molecule type" value="Genomic_DNA"/>
</dbReference>
<dbReference type="PANTHER" id="PTHR35120:SF1">
    <property type="entry name" value="OS01G0756000 PROTEIN"/>
    <property type="match status" value="1"/>
</dbReference>
<feature type="region of interest" description="Disordered" evidence="1">
    <location>
        <begin position="523"/>
        <end position="543"/>
    </location>
</feature>
<gene>
    <name evidence="2" type="ORF">BAE44_0019944</name>
</gene>
<accession>A0A1E5V1S5</accession>
<comment type="caution">
    <text evidence="2">The sequence shown here is derived from an EMBL/GenBank/DDBJ whole genome shotgun (WGS) entry which is preliminary data.</text>
</comment>
<dbReference type="OrthoDB" id="656448at2759"/>
<dbReference type="AlphaFoldDB" id="A0A1E5V1S5"/>
<evidence type="ECO:0000313" key="3">
    <source>
        <dbReference type="Proteomes" id="UP000095767"/>
    </source>
</evidence>
<feature type="region of interest" description="Disordered" evidence="1">
    <location>
        <begin position="468"/>
        <end position="487"/>
    </location>
</feature>
<dbReference type="Proteomes" id="UP000095767">
    <property type="component" value="Unassembled WGS sequence"/>
</dbReference>
<organism evidence="2 3">
    <name type="scientific">Dichanthelium oligosanthes</name>
    <dbReference type="NCBI Taxonomy" id="888268"/>
    <lineage>
        <taxon>Eukaryota</taxon>
        <taxon>Viridiplantae</taxon>
        <taxon>Streptophyta</taxon>
        <taxon>Embryophyta</taxon>
        <taxon>Tracheophyta</taxon>
        <taxon>Spermatophyta</taxon>
        <taxon>Magnoliopsida</taxon>
        <taxon>Liliopsida</taxon>
        <taxon>Poales</taxon>
        <taxon>Poaceae</taxon>
        <taxon>PACMAD clade</taxon>
        <taxon>Panicoideae</taxon>
        <taxon>Panicodae</taxon>
        <taxon>Paniceae</taxon>
        <taxon>Dichantheliinae</taxon>
        <taxon>Dichanthelium</taxon>
    </lineage>
</organism>
<evidence type="ECO:0000256" key="1">
    <source>
        <dbReference type="SAM" id="MobiDB-lite"/>
    </source>
</evidence>
<keyword evidence="3" id="KW-1185">Reference proteome</keyword>
<reference evidence="2 3" key="1">
    <citation type="submission" date="2016-09" db="EMBL/GenBank/DDBJ databases">
        <title>The draft genome of Dichanthelium oligosanthes: A C3 panicoid grass species.</title>
        <authorList>
            <person name="Studer A.J."/>
            <person name="Schnable J.C."/>
            <person name="Brutnell T.P."/>
        </authorList>
    </citation>
    <scope>NUCLEOTIDE SEQUENCE [LARGE SCALE GENOMIC DNA]</scope>
    <source>
        <strain evidence="3">cv. Kellogg 1175</strain>
        <tissue evidence="2">Leaf</tissue>
    </source>
</reference>
<evidence type="ECO:0000313" key="2">
    <source>
        <dbReference type="EMBL" id="OEL19038.1"/>
    </source>
</evidence>
<sequence length="543" mass="58856">MRLRKRVGDGGGDPGDDAVLGALGLGAFARLALPDHPPPEELGLAAAYDEASGRILLTLAGAAAFASPADLADALELPRGPVGLAAGVDAALFSSAEAIAAVSGFVRDRVILGGEGGGGPASGEVAAALRLVEEGKAYEVGWGGLVWAVVKGEVVAGTPRRYAPYLLLLMERLRPELFTELDGRLPRQKRWKGQWTGGVLLDSDYIELEEEEDASLVFGGSQDIGDLEDMPIFSEGKNVAFVGGEEIHALNQGNAEHESLNFLHSDVNRLGHKMEWDDREGGCSQSSAKQDDLLSQQQVISMTQSQPESKPQRMIVIEVENDNNVNVDVGLSQLQEVGGIHNYQTLSPFQSSMQQIRGYVPAMEIGYLDVEKACRDTQDEVERIKKMVMEKDHLYAATMSDIQEELRVWSTIMRPHEANMDLMYRTVQKYHTMLEKSLAEFQEYRNWIVHGEGVESYSEVLDISAVEEDGEGEASLSKTVDRSSEGEGCLVSNTTQRGNQLVELIANPDQRNITGESMDLNGVQQCSSEDEPCDGGAASQGTS</sequence>
<dbReference type="PANTHER" id="PTHR35120">
    <property type="entry name" value="HISTONE ACETYLTRANSFERASE KAT6B-LIKE"/>
    <property type="match status" value="1"/>
</dbReference>
<protein>
    <submittedName>
        <fullName evidence="2">Uncharacterized protein</fullName>
    </submittedName>
</protein>
<name>A0A1E5V1S5_9POAL</name>